<dbReference type="PANTHER" id="PTHR38011:SF7">
    <property type="entry name" value="2,5-DIAMINO-6-RIBOSYLAMINO-4(3H)-PYRIMIDINONE 5'-PHOSPHATE REDUCTASE"/>
    <property type="match status" value="1"/>
</dbReference>
<dbReference type="Gene3D" id="3.40.140.10">
    <property type="entry name" value="Cytidine Deaminase, domain 2"/>
    <property type="match status" value="1"/>
</dbReference>
<keyword evidence="10 12" id="KW-0560">Oxidoreductase</keyword>
<dbReference type="InterPro" id="IPR016193">
    <property type="entry name" value="Cytidine_deaminase-like"/>
</dbReference>
<proteinExistence type="inferred from homology"/>
<dbReference type="EMBL" id="JAUCBP010000002">
    <property type="protein sequence ID" value="MDM7859774.1"/>
    <property type="molecule type" value="Genomic_DNA"/>
</dbReference>
<keyword evidence="11" id="KW-0511">Multifunctional enzyme</keyword>
<comment type="function">
    <text evidence="1 12">Converts 2,5-diamino-6-(ribosylamino)-4(3h)-pyrimidinone 5'-phosphate into 5-amino-6-(ribosylamino)-2,4(1h,3h)-pyrimidinedione 5'-phosphate.</text>
</comment>
<sequence>MPVTATAVIDQAYMQRALKLASLGKYTTTPNPNVGCVIVDDNSQIVGEGFHQLAGTPHAEVHAMRQAGDKTRGATVYVTLEPCSHHGRTGPCADALIEAGAKRVVVAMQDPNPRVAGNGIQRLRDAGIAVDVGCCEADARALNRGFLRRMETGRPFVTLKLAATLDGRTALANGASQWITGADARRDVHRLRATSCAILTGADTVLVDDPQLNVRIDKSAVYPHQVSELEVRQPIRVIVDGKNRLRPELQIFQSGNPVIVANLTANPVLVESTPVAPQQWQVVSASGYVDLAELLSRLGEHEINSVWVEAGATLAGALLNQKLVDEVILYQAPKVMGQYAQALFNIAEQTDMNELPQFSYVSVERVGEDVKLVLVPKY</sequence>
<dbReference type="SUPFAM" id="SSF53597">
    <property type="entry name" value="Dihydrofolate reductase-like"/>
    <property type="match status" value="1"/>
</dbReference>
<dbReference type="InterPro" id="IPR016192">
    <property type="entry name" value="APOBEC/CMP_deaminase_Zn-bd"/>
</dbReference>
<dbReference type="GO" id="GO:0008835">
    <property type="term" value="F:diaminohydroxyphosphoribosylaminopyrimidine deaminase activity"/>
    <property type="evidence" value="ECO:0007669"/>
    <property type="project" value="UniProtKB-EC"/>
</dbReference>
<dbReference type="Pfam" id="PF01872">
    <property type="entry name" value="RibD_C"/>
    <property type="match status" value="1"/>
</dbReference>
<organism evidence="14 15">
    <name type="scientific">Alteromonas arenosi</name>
    <dbReference type="NCBI Taxonomy" id="3055817"/>
    <lineage>
        <taxon>Bacteria</taxon>
        <taxon>Pseudomonadati</taxon>
        <taxon>Pseudomonadota</taxon>
        <taxon>Gammaproteobacteria</taxon>
        <taxon>Alteromonadales</taxon>
        <taxon>Alteromonadaceae</taxon>
        <taxon>Alteromonas/Salinimonas group</taxon>
        <taxon>Alteromonas</taxon>
    </lineage>
</organism>
<keyword evidence="15" id="KW-1185">Reference proteome</keyword>
<dbReference type="InterPro" id="IPR004794">
    <property type="entry name" value="Eubact_RibD"/>
</dbReference>
<evidence type="ECO:0000256" key="3">
    <source>
        <dbReference type="ARBA" id="ARBA00004910"/>
    </source>
</evidence>
<accession>A0ABT7SUT9</accession>
<dbReference type="EC" id="3.5.4.26" evidence="12"/>
<keyword evidence="12 14" id="KW-0378">Hydrolase</keyword>
<keyword evidence="9 12" id="KW-0521">NADP</keyword>
<keyword evidence="6 12" id="KW-0686">Riboflavin biosynthesis</keyword>
<reference evidence="14 15" key="1">
    <citation type="submission" date="2023-06" db="EMBL/GenBank/DDBJ databases">
        <title>Alteromonas sp. ASW11-36 isolated from intertidal sand.</title>
        <authorList>
            <person name="Li Y."/>
        </authorList>
    </citation>
    <scope>NUCLEOTIDE SEQUENCE [LARGE SCALE GENOMIC DNA]</scope>
    <source>
        <strain evidence="14 15">ASW11-36</strain>
    </source>
</reference>
<feature type="domain" description="CMP/dCMP-type deaminase" evidence="13">
    <location>
        <begin position="8"/>
        <end position="131"/>
    </location>
</feature>
<evidence type="ECO:0000256" key="7">
    <source>
        <dbReference type="ARBA" id="ARBA00022723"/>
    </source>
</evidence>
<evidence type="ECO:0000256" key="9">
    <source>
        <dbReference type="ARBA" id="ARBA00022857"/>
    </source>
</evidence>
<dbReference type="Proteomes" id="UP001234343">
    <property type="component" value="Unassembled WGS sequence"/>
</dbReference>
<keyword evidence="7 12" id="KW-0479">Metal-binding</keyword>
<name>A0ABT7SUT9_9ALTE</name>
<comment type="pathway">
    <text evidence="2 12">Cofactor biosynthesis; riboflavin biosynthesis; 5-amino-6-(D-ribitylamino)uracil from GTP: step 2/4.</text>
</comment>
<evidence type="ECO:0000256" key="5">
    <source>
        <dbReference type="ARBA" id="ARBA00007417"/>
    </source>
</evidence>
<dbReference type="PROSITE" id="PS00903">
    <property type="entry name" value="CYT_DCMP_DEAMINASES_1"/>
    <property type="match status" value="1"/>
</dbReference>
<dbReference type="Pfam" id="PF00383">
    <property type="entry name" value="dCMP_cyt_deam_1"/>
    <property type="match status" value="1"/>
</dbReference>
<comment type="similarity">
    <text evidence="4 12">In the N-terminal section; belongs to the cytidine and deoxycytidylate deaminase family.</text>
</comment>
<evidence type="ECO:0000256" key="1">
    <source>
        <dbReference type="ARBA" id="ARBA00002151"/>
    </source>
</evidence>
<evidence type="ECO:0000259" key="13">
    <source>
        <dbReference type="PROSITE" id="PS51747"/>
    </source>
</evidence>
<dbReference type="EC" id="1.1.1.193" evidence="12"/>
<dbReference type="NCBIfam" id="TIGR00227">
    <property type="entry name" value="ribD_Cterm"/>
    <property type="match status" value="1"/>
</dbReference>
<keyword evidence="8 12" id="KW-0862">Zinc</keyword>
<dbReference type="PIRSF" id="PIRSF006769">
    <property type="entry name" value="RibD"/>
    <property type="match status" value="1"/>
</dbReference>
<dbReference type="InterPro" id="IPR024072">
    <property type="entry name" value="DHFR-like_dom_sf"/>
</dbReference>
<dbReference type="SUPFAM" id="SSF53927">
    <property type="entry name" value="Cytidine deaminase-like"/>
    <property type="match status" value="1"/>
</dbReference>
<dbReference type="NCBIfam" id="TIGR00326">
    <property type="entry name" value="eubact_ribD"/>
    <property type="match status" value="1"/>
</dbReference>
<evidence type="ECO:0000313" key="14">
    <source>
        <dbReference type="EMBL" id="MDM7859774.1"/>
    </source>
</evidence>
<evidence type="ECO:0000256" key="10">
    <source>
        <dbReference type="ARBA" id="ARBA00023002"/>
    </source>
</evidence>
<dbReference type="CDD" id="cd01284">
    <property type="entry name" value="Riboflavin_deaminase-reductase"/>
    <property type="match status" value="1"/>
</dbReference>
<dbReference type="InterPro" id="IPR011549">
    <property type="entry name" value="RibD_C"/>
</dbReference>
<dbReference type="InterPro" id="IPR050765">
    <property type="entry name" value="Riboflavin_Biosynth_HTPR"/>
</dbReference>
<evidence type="ECO:0000313" key="15">
    <source>
        <dbReference type="Proteomes" id="UP001234343"/>
    </source>
</evidence>
<evidence type="ECO:0000256" key="2">
    <source>
        <dbReference type="ARBA" id="ARBA00004882"/>
    </source>
</evidence>
<evidence type="ECO:0000256" key="6">
    <source>
        <dbReference type="ARBA" id="ARBA00022619"/>
    </source>
</evidence>
<dbReference type="GO" id="GO:0008703">
    <property type="term" value="F:5-amino-6-(5-phosphoribosylamino)uracil reductase activity"/>
    <property type="evidence" value="ECO:0007669"/>
    <property type="project" value="UniProtKB-EC"/>
</dbReference>
<evidence type="ECO:0000256" key="12">
    <source>
        <dbReference type="PIRNR" id="PIRNR006769"/>
    </source>
</evidence>
<comment type="caution">
    <text evidence="14">The sequence shown here is derived from an EMBL/GenBank/DDBJ whole genome shotgun (WGS) entry which is preliminary data.</text>
</comment>
<gene>
    <name evidence="14" type="primary">ribD</name>
    <name evidence="14" type="ORF">QTP81_04035</name>
</gene>
<protein>
    <recommendedName>
        <fullName evidence="12">Riboflavin biosynthesis protein RibD</fullName>
    </recommendedName>
    <domain>
        <recommendedName>
            <fullName evidence="12">Diaminohydroxyphosphoribosylaminopyrimidine deaminase</fullName>
            <shortName evidence="12">DRAP deaminase</shortName>
            <ecNumber evidence="12">3.5.4.26</ecNumber>
        </recommendedName>
        <alternativeName>
            <fullName evidence="12">Riboflavin-specific deaminase</fullName>
        </alternativeName>
    </domain>
    <domain>
        <recommendedName>
            <fullName evidence="12">5-amino-6-(5-phosphoribosylamino)uracil reductase</fullName>
            <ecNumber evidence="12">1.1.1.193</ecNumber>
        </recommendedName>
        <alternativeName>
            <fullName evidence="12">HTP reductase</fullName>
        </alternativeName>
    </domain>
</protein>
<evidence type="ECO:0000256" key="4">
    <source>
        <dbReference type="ARBA" id="ARBA00005259"/>
    </source>
</evidence>
<comment type="catalytic activity">
    <reaction evidence="12">
        <text>5-amino-6-(5-phospho-D-ribitylamino)uracil + NADP(+) = 5-amino-6-(5-phospho-D-ribosylamino)uracil + NADPH + H(+)</text>
        <dbReference type="Rhea" id="RHEA:17845"/>
        <dbReference type="ChEBI" id="CHEBI:15378"/>
        <dbReference type="ChEBI" id="CHEBI:57783"/>
        <dbReference type="ChEBI" id="CHEBI:58349"/>
        <dbReference type="ChEBI" id="CHEBI:58421"/>
        <dbReference type="ChEBI" id="CHEBI:58453"/>
        <dbReference type="EC" id="1.1.1.193"/>
    </reaction>
</comment>
<dbReference type="InterPro" id="IPR002734">
    <property type="entry name" value="RibDG_C"/>
</dbReference>
<evidence type="ECO:0000256" key="8">
    <source>
        <dbReference type="ARBA" id="ARBA00022833"/>
    </source>
</evidence>
<dbReference type="PROSITE" id="PS51747">
    <property type="entry name" value="CYT_DCMP_DEAMINASES_2"/>
    <property type="match status" value="1"/>
</dbReference>
<evidence type="ECO:0000256" key="11">
    <source>
        <dbReference type="ARBA" id="ARBA00023268"/>
    </source>
</evidence>
<comment type="cofactor">
    <cofactor evidence="12">
        <name>Zn(2+)</name>
        <dbReference type="ChEBI" id="CHEBI:29105"/>
    </cofactor>
    <text evidence="12">Binds 1 zinc ion.</text>
</comment>
<dbReference type="RefSeq" id="WP_289363879.1">
    <property type="nucleotide sequence ID" value="NZ_JAUCBP010000002.1"/>
</dbReference>
<dbReference type="Gene3D" id="3.40.430.10">
    <property type="entry name" value="Dihydrofolate Reductase, subunit A"/>
    <property type="match status" value="1"/>
</dbReference>
<comment type="similarity">
    <text evidence="5 12">In the C-terminal section; belongs to the HTP reductase family.</text>
</comment>
<comment type="pathway">
    <text evidence="3 12">Cofactor biosynthesis; riboflavin biosynthesis; 5-amino-6-(D-ribitylamino)uracil from GTP: step 3/4.</text>
</comment>
<dbReference type="InterPro" id="IPR002125">
    <property type="entry name" value="CMP_dCMP_dom"/>
</dbReference>
<dbReference type="PANTHER" id="PTHR38011">
    <property type="entry name" value="DIHYDROFOLATE REDUCTASE FAMILY PROTEIN (AFU_ORTHOLOGUE AFUA_8G06820)"/>
    <property type="match status" value="1"/>
</dbReference>
<comment type="catalytic activity">
    <reaction evidence="12">
        <text>2,5-diamino-6-hydroxy-4-(5-phosphoribosylamino)-pyrimidine + H2O + H(+) = 5-amino-6-(5-phospho-D-ribosylamino)uracil + NH4(+)</text>
        <dbReference type="Rhea" id="RHEA:21868"/>
        <dbReference type="ChEBI" id="CHEBI:15377"/>
        <dbReference type="ChEBI" id="CHEBI:15378"/>
        <dbReference type="ChEBI" id="CHEBI:28938"/>
        <dbReference type="ChEBI" id="CHEBI:58453"/>
        <dbReference type="ChEBI" id="CHEBI:58614"/>
        <dbReference type="EC" id="3.5.4.26"/>
    </reaction>
</comment>